<feature type="domain" description="Cux N-terminal" evidence="1">
    <location>
        <begin position="9"/>
        <end position="50"/>
    </location>
</feature>
<dbReference type="HOGENOM" id="CLU_2852192_0_0_1"/>
<proteinExistence type="predicted"/>
<reference evidence="3" key="2">
    <citation type="submission" date="2020-05" db="UniProtKB">
        <authorList>
            <consortium name="EnsemblMetazoa"/>
        </authorList>
    </citation>
    <scope>IDENTIFICATION</scope>
    <source>
        <strain evidence="3">wikel</strain>
    </source>
</reference>
<dbReference type="EnsemblMetazoa" id="ISCW022890-RA">
    <property type="protein sequence ID" value="ISCW022890-PA"/>
    <property type="gene ID" value="ISCW022890"/>
</dbReference>
<dbReference type="EMBL" id="DS911299">
    <property type="protein sequence ID" value="EEC16783.1"/>
    <property type="molecule type" value="Genomic_DNA"/>
</dbReference>
<evidence type="ECO:0000313" key="2">
    <source>
        <dbReference type="EMBL" id="EEC16783.1"/>
    </source>
</evidence>
<dbReference type="PaxDb" id="6945-B7QD61"/>
<organism>
    <name type="scientific">Ixodes scapularis</name>
    <name type="common">Black-legged tick</name>
    <name type="synonym">Deer tick</name>
    <dbReference type="NCBI Taxonomy" id="6945"/>
    <lineage>
        <taxon>Eukaryota</taxon>
        <taxon>Metazoa</taxon>
        <taxon>Ecdysozoa</taxon>
        <taxon>Arthropoda</taxon>
        <taxon>Chelicerata</taxon>
        <taxon>Arachnida</taxon>
        <taxon>Acari</taxon>
        <taxon>Parasitiformes</taxon>
        <taxon>Ixodida</taxon>
        <taxon>Ixodoidea</taxon>
        <taxon>Ixodidae</taxon>
        <taxon>Ixodinae</taxon>
        <taxon>Ixodes</taxon>
    </lineage>
</organism>
<dbReference type="InParanoid" id="B7QD61"/>
<dbReference type="Proteomes" id="UP000001555">
    <property type="component" value="Unassembled WGS sequence"/>
</dbReference>
<evidence type="ECO:0000313" key="4">
    <source>
        <dbReference type="Proteomes" id="UP000001555"/>
    </source>
</evidence>
<keyword evidence="4" id="KW-1185">Reference proteome</keyword>
<evidence type="ECO:0000259" key="1">
    <source>
        <dbReference type="Pfam" id="PF25398"/>
    </source>
</evidence>
<evidence type="ECO:0000313" key="3">
    <source>
        <dbReference type="EnsemblMetazoa" id="ISCW022890-PA"/>
    </source>
</evidence>
<dbReference type="EMBL" id="ABJB011102304">
    <property type="status" value="NOT_ANNOTATED_CDS"/>
    <property type="molecule type" value="Genomic_DNA"/>
</dbReference>
<dbReference type="InterPro" id="IPR057476">
    <property type="entry name" value="Cux_N"/>
</dbReference>
<dbReference type="Pfam" id="PF25398">
    <property type="entry name" value="CUX1_N"/>
    <property type="match status" value="1"/>
</dbReference>
<dbReference type="VEuPathDB" id="VectorBase:ISCP_000891"/>
<gene>
    <name evidence="2" type="ORF">IscW_ISCW022890</name>
</gene>
<dbReference type="VEuPathDB" id="VectorBase:ISCI022890"/>
<sequence length="65" mass="7214">MHSPPWNNTSDVRTRVSPLLRHFQAEVDRLGKRSLAAEAAFLALYKRLLRVHASGECTTACHAGV</sequence>
<dbReference type="STRING" id="6945.B7QD61"/>
<name>B7QD61_IXOSC</name>
<protein>
    <recommendedName>
        <fullName evidence="1">Cux N-terminal domain-containing protein</fullName>
    </recommendedName>
</protein>
<accession>B7QD61</accession>
<dbReference type="OrthoDB" id="10257567at2759"/>
<reference evidence="2 4" key="1">
    <citation type="submission" date="2008-03" db="EMBL/GenBank/DDBJ databases">
        <title>Annotation of Ixodes scapularis.</title>
        <authorList>
            <consortium name="Ixodes scapularis Genome Project Consortium"/>
            <person name="Caler E."/>
            <person name="Hannick L.I."/>
            <person name="Bidwell S."/>
            <person name="Joardar V."/>
            <person name="Thiagarajan M."/>
            <person name="Amedeo P."/>
            <person name="Galinsky K.J."/>
            <person name="Schobel S."/>
            <person name="Inman J."/>
            <person name="Hostetler J."/>
            <person name="Miller J."/>
            <person name="Hammond M."/>
            <person name="Megy K."/>
            <person name="Lawson D."/>
            <person name="Kodira C."/>
            <person name="Sutton G."/>
            <person name="Meyer J."/>
            <person name="Hill C.A."/>
            <person name="Birren B."/>
            <person name="Nene V."/>
            <person name="Collins F."/>
            <person name="Alarcon-Chaidez F."/>
            <person name="Wikel S."/>
            <person name="Strausberg R."/>
        </authorList>
    </citation>
    <scope>NUCLEOTIDE SEQUENCE [LARGE SCALE GENOMIC DNA]</scope>
    <source>
        <strain evidence="4">Wikel</strain>
        <strain evidence="2">Wikel colony</strain>
    </source>
</reference>
<dbReference type="AlphaFoldDB" id="B7QD61"/>
<dbReference type="VEuPathDB" id="VectorBase:ISCW022890"/>